<dbReference type="AlphaFoldDB" id="A0A143QHY2"/>
<protein>
    <submittedName>
        <fullName evidence="1">Uncharacterized protein</fullName>
    </submittedName>
</protein>
<dbReference type="PATRIC" id="fig|1653479.3.peg.823"/>
<dbReference type="KEGG" id="rhs:A3Q41_00804"/>
<name>A0A143QHY2_RHOFA</name>
<keyword evidence="2" id="KW-1185">Reference proteome</keyword>
<organism evidence="1 2">
    <name type="scientific">Rhodococcoides fascians</name>
    <name type="common">Rhodococcus fascians</name>
    <dbReference type="NCBI Taxonomy" id="1828"/>
    <lineage>
        <taxon>Bacteria</taxon>
        <taxon>Bacillati</taxon>
        <taxon>Actinomycetota</taxon>
        <taxon>Actinomycetes</taxon>
        <taxon>Mycobacteriales</taxon>
        <taxon>Nocardiaceae</taxon>
        <taxon>Rhodococcoides</taxon>
    </lineage>
</organism>
<dbReference type="OrthoDB" id="4412570at2"/>
<evidence type="ECO:0000313" key="1">
    <source>
        <dbReference type="EMBL" id="AMY22122.1"/>
    </source>
</evidence>
<reference evidence="2" key="2">
    <citation type="submission" date="2016-04" db="EMBL/GenBank/DDBJ databases">
        <title>Complete Genome and Plasmid Sequences for Rhodococcus fascians D188 and Draft Sequences for Rhodococcus spp. Isolates PBTS 1 and PBTS 2.</title>
        <authorList>
            <person name="Stamer R."/>
            <person name="Vereecke D."/>
            <person name="Zhang Y."/>
            <person name="Schilkey F."/>
            <person name="Devitt N."/>
            <person name="Randall J."/>
        </authorList>
    </citation>
    <scope>NUCLEOTIDE SEQUENCE [LARGE SCALE GENOMIC DNA]</scope>
    <source>
        <strain evidence="2">PBTS2</strain>
    </source>
</reference>
<sequence>MTDRRRRRTFDSRDGDAEVAEPLLRAVLSYAPRDESPMPHPSEGITLRAENGSGSIRLELAIADELGVGVPGPFGSRFYECGSFEVVVPQRDPREGALLMIHLLEAQAPHRFEFTASMPACWELRLERDGSVSVLDDTGDAVIFIGRPWAFDSDLHPVHVYYTIENGLLVQNVGATSDTGYPILVDPDPEAIITGDGRLVTESWTPRLVVGGIVEDLPSRSISGREIIPG</sequence>
<reference evidence="1 2" key="1">
    <citation type="journal article" date="2016" name="Genome Announc.">
        <title>Complete Genome and Plasmid Sequences for Rhodococcus fascians D188 and Draft Sequences for Rhodococcus Isolates PBTS 1 and PBTS 2.</title>
        <authorList>
            <person name="Stamler R.A."/>
            <person name="Vereecke D."/>
            <person name="Zhang Y."/>
            <person name="Schilkey F."/>
            <person name="Devitt N."/>
            <person name="Randall J.J."/>
        </authorList>
    </citation>
    <scope>NUCLEOTIDE SEQUENCE [LARGE SCALE GENOMIC DNA]</scope>
    <source>
        <strain evidence="1 2">PBTS2</strain>
    </source>
</reference>
<dbReference type="EMBL" id="CP015220">
    <property type="protein sequence ID" value="AMY22122.1"/>
    <property type="molecule type" value="Genomic_DNA"/>
</dbReference>
<evidence type="ECO:0000313" key="2">
    <source>
        <dbReference type="Proteomes" id="UP000076038"/>
    </source>
</evidence>
<accession>A0A143QHY2</accession>
<dbReference type="Proteomes" id="UP000076038">
    <property type="component" value="Chromosome"/>
</dbReference>
<gene>
    <name evidence="1" type="ORF">A3Q41_00804</name>
</gene>
<proteinExistence type="predicted"/>
<dbReference type="RefSeq" id="WP_063216156.1">
    <property type="nucleotide sequence ID" value="NZ_CP015220.1"/>
</dbReference>